<keyword evidence="8" id="KW-0289">Folate biosynthesis</keyword>
<dbReference type="InterPro" id="IPR045031">
    <property type="entry name" value="DHP_synth-like"/>
</dbReference>
<keyword evidence="6" id="KW-0418">Kinase</keyword>
<protein>
    <recommendedName>
        <fullName evidence="3">2-amino-4-hydroxy-6-hydroxymethyldihydropteridine diphosphokinase</fullName>
        <ecNumber evidence="3">2.7.6.3</ecNumber>
    </recommendedName>
</protein>
<organism evidence="11 12">
    <name type="scientific">Galerina marginata (strain CBS 339.88)</name>
    <dbReference type="NCBI Taxonomy" id="685588"/>
    <lineage>
        <taxon>Eukaryota</taxon>
        <taxon>Fungi</taxon>
        <taxon>Dikarya</taxon>
        <taxon>Basidiomycota</taxon>
        <taxon>Agaricomycotina</taxon>
        <taxon>Agaricomycetes</taxon>
        <taxon>Agaricomycetidae</taxon>
        <taxon>Agaricales</taxon>
        <taxon>Agaricineae</taxon>
        <taxon>Strophariaceae</taxon>
        <taxon>Galerina</taxon>
    </lineage>
</organism>
<dbReference type="STRING" id="685588.A0A067TDY9"/>
<dbReference type="GO" id="GO:0004156">
    <property type="term" value="F:dihydropteroate synthase activity"/>
    <property type="evidence" value="ECO:0007669"/>
    <property type="project" value="TreeGrafter"/>
</dbReference>
<evidence type="ECO:0000256" key="2">
    <source>
        <dbReference type="ARBA" id="ARBA00009640"/>
    </source>
</evidence>
<dbReference type="PROSITE" id="PS50972">
    <property type="entry name" value="PTERIN_BINDING"/>
    <property type="match status" value="1"/>
</dbReference>
<evidence type="ECO:0000256" key="3">
    <source>
        <dbReference type="ARBA" id="ARBA00013253"/>
    </source>
</evidence>
<dbReference type="AlphaFoldDB" id="A0A067TDY9"/>
<dbReference type="Pfam" id="PF01288">
    <property type="entry name" value="HPPK"/>
    <property type="match status" value="1"/>
</dbReference>
<feature type="domain" description="Pterin-binding" evidence="10">
    <location>
        <begin position="581"/>
        <end position="933"/>
    </location>
</feature>
<dbReference type="GO" id="GO:0005524">
    <property type="term" value="F:ATP binding"/>
    <property type="evidence" value="ECO:0007669"/>
    <property type="project" value="UniProtKB-KW"/>
</dbReference>
<feature type="region of interest" description="Disordered" evidence="9">
    <location>
        <begin position="555"/>
        <end position="582"/>
    </location>
</feature>
<dbReference type="SMART" id="SM00905">
    <property type="entry name" value="FolB"/>
    <property type="match status" value="2"/>
</dbReference>
<dbReference type="UniPathway" id="UPA00077">
    <property type="reaction ID" value="UER00155"/>
</dbReference>
<evidence type="ECO:0000256" key="4">
    <source>
        <dbReference type="ARBA" id="ARBA00022679"/>
    </source>
</evidence>
<dbReference type="GO" id="GO:0046654">
    <property type="term" value="P:tetrahydrofolate biosynthetic process"/>
    <property type="evidence" value="ECO:0007669"/>
    <property type="project" value="UniProtKB-UniPathway"/>
</dbReference>
<dbReference type="Pfam" id="PF00809">
    <property type="entry name" value="Pterin_bind"/>
    <property type="match status" value="2"/>
</dbReference>
<proteinExistence type="inferred from homology"/>
<dbReference type="PROSITE" id="PS00793">
    <property type="entry name" value="DHPS_2"/>
    <property type="match status" value="1"/>
</dbReference>
<keyword evidence="12" id="KW-1185">Reference proteome</keyword>
<dbReference type="HOGENOM" id="CLU_008023_2_0_1"/>
<dbReference type="InterPro" id="IPR006157">
    <property type="entry name" value="FolB_dom"/>
</dbReference>
<dbReference type="PANTHER" id="PTHR20941">
    <property type="entry name" value="FOLATE SYNTHESIS PROTEINS"/>
    <property type="match status" value="1"/>
</dbReference>
<dbReference type="InterPro" id="IPR043133">
    <property type="entry name" value="GTP-CH-I_C/QueF"/>
</dbReference>
<dbReference type="InterPro" id="IPR011005">
    <property type="entry name" value="Dihydropteroate_synth-like_sf"/>
</dbReference>
<gene>
    <name evidence="11" type="ORF">GALMADRAFT_139215</name>
</gene>
<dbReference type="PROSITE" id="PS00794">
    <property type="entry name" value="HPPK"/>
    <property type="match status" value="1"/>
</dbReference>
<dbReference type="GO" id="GO:0046656">
    <property type="term" value="P:folic acid biosynthetic process"/>
    <property type="evidence" value="ECO:0007669"/>
    <property type="project" value="UniProtKB-KW"/>
</dbReference>
<dbReference type="InterPro" id="IPR000550">
    <property type="entry name" value="Hppk"/>
</dbReference>
<comment type="pathway">
    <text evidence="1">Cofactor biosynthesis; tetrahydrofolate biosynthesis; 2-amino-4-hydroxy-6-hydroxymethyl-7,8-dihydropteridine diphosphate from 7,8-dihydroneopterin triphosphate: step 4/4.</text>
</comment>
<sequence length="940" mass="100837">MSTAKAPNLADEPEPTDTIRINDLVLPISLHTAQWPLETEQPISISLSIFHNVSAAAQTDDLRLSIDYADIANRIKGAVVHTPFICLQDLSRQICTAIGSFSTLAHLLDGLEVKVIVKQLKAPLHCKTVSIEHLAKFSADGSWIPEKITHHVEDLISSPIIGVGEVERSEEQDVVVNLSIDTGDKGLDREEWIDLRLVTRMLFDEIETTNFVTLEALASYIASETLSILKSYASVSPPLPLVTVRVAKPAALPLARSAEVEVRRTFADYFGSEPEKEAVVQAEEATGEVRLAGVVAERREIQMQSDSAGEYQSGDEAEFEEESGALRSGWNQGQTHTVAIALGSNLGDTFRNIEYALRLLEIPGEILGDSVISLDLDPAITVVNTSFLYESAPMYVTDQPKFVNCACMVETNLSPTTLLRVLKEIESIVGRLPSIRHGPRAVDLDIVFYDNKVVDTRPLSSTKGLDDLEGELVVPHPRMQEREFVLRPLNDMIPEYVHPLLKKPVSTLLREIVDPTVPPMNKVIPFPRFPLSALASASSSAYPSIPPVPETLTSWSYPSTSPSSASLSPSTSHKPKTKKHTRTMATLNTTPDSFSDGAKHTLLSAAVRYACAAVAAGASIIDIGGYSTRPGAEFVSEEEEIGRVVPVIQALRSAELLQAALALEQTTTASLSAEGAFSETIIARVLRTPLSIDTFRPAVARAALLAGANCINDVYGFTGPDSFPPPSPSSEKGKQAAEYMRAMRAVARESGSGVVLMHSRGDAGREKGYGMYAYVCGGGGDVGGGGDDDDGAMTLEGVRVELGDKVEQAVLGPGGVRRWSVVVDPGIGFSKTLEANLGVLRRAGEVVGDVMVGGIGDSAYPNPLKGFPQLIGTSKKSFLGAILAQNSEEHGNGRETQPSERGWATAAAVACAVQQGALVVRVHDVQEMVDVVRVADAIWG</sequence>
<dbReference type="SUPFAM" id="SSF51717">
    <property type="entry name" value="Dihydropteroate synthetase-like"/>
    <property type="match status" value="1"/>
</dbReference>
<evidence type="ECO:0000256" key="8">
    <source>
        <dbReference type="ARBA" id="ARBA00022909"/>
    </source>
</evidence>
<evidence type="ECO:0000256" key="6">
    <source>
        <dbReference type="ARBA" id="ARBA00022777"/>
    </source>
</evidence>
<dbReference type="NCBIfam" id="TIGR00526">
    <property type="entry name" value="folB_dom"/>
    <property type="match status" value="1"/>
</dbReference>
<dbReference type="GO" id="GO:0003848">
    <property type="term" value="F:2-amino-4-hydroxy-6-hydroxymethyldihydropteridine diphosphokinase activity"/>
    <property type="evidence" value="ECO:0007669"/>
    <property type="project" value="UniProtKB-EC"/>
</dbReference>
<dbReference type="Pfam" id="PF02152">
    <property type="entry name" value="FolB"/>
    <property type="match status" value="2"/>
</dbReference>
<dbReference type="OrthoDB" id="615426at2759"/>
<evidence type="ECO:0000256" key="9">
    <source>
        <dbReference type="SAM" id="MobiDB-lite"/>
    </source>
</evidence>
<dbReference type="Proteomes" id="UP000027222">
    <property type="component" value="Unassembled WGS sequence"/>
</dbReference>
<evidence type="ECO:0000259" key="10">
    <source>
        <dbReference type="PROSITE" id="PS50972"/>
    </source>
</evidence>
<feature type="compositionally biased region" description="Low complexity" evidence="9">
    <location>
        <begin position="555"/>
        <end position="572"/>
    </location>
</feature>
<dbReference type="GO" id="GO:0016301">
    <property type="term" value="F:kinase activity"/>
    <property type="evidence" value="ECO:0007669"/>
    <property type="project" value="UniProtKB-KW"/>
</dbReference>
<keyword evidence="5" id="KW-0547">Nucleotide-binding</keyword>
<keyword evidence="7" id="KW-0067">ATP-binding</keyword>
<dbReference type="SUPFAM" id="SSF55620">
    <property type="entry name" value="Tetrahydrobiopterin biosynthesis enzymes-like"/>
    <property type="match status" value="2"/>
</dbReference>
<dbReference type="Gene3D" id="3.30.70.560">
    <property type="entry name" value="7,8-Dihydro-6-hydroxymethylpterin-pyrophosphokinase HPPK"/>
    <property type="match status" value="1"/>
</dbReference>
<dbReference type="EC" id="2.7.6.3" evidence="3"/>
<evidence type="ECO:0000256" key="7">
    <source>
        <dbReference type="ARBA" id="ARBA00022840"/>
    </source>
</evidence>
<evidence type="ECO:0000256" key="5">
    <source>
        <dbReference type="ARBA" id="ARBA00022741"/>
    </source>
</evidence>
<dbReference type="PANTHER" id="PTHR20941:SF1">
    <property type="entry name" value="FOLIC ACID SYNTHESIS PROTEIN FOL1"/>
    <property type="match status" value="1"/>
</dbReference>
<evidence type="ECO:0000256" key="1">
    <source>
        <dbReference type="ARBA" id="ARBA00005051"/>
    </source>
</evidence>
<dbReference type="CDD" id="cd00483">
    <property type="entry name" value="HPPK"/>
    <property type="match status" value="1"/>
</dbReference>
<accession>A0A067TDY9</accession>
<feature type="compositionally biased region" description="Acidic residues" evidence="9">
    <location>
        <begin position="313"/>
        <end position="323"/>
    </location>
</feature>
<dbReference type="EMBL" id="KL142377">
    <property type="protein sequence ID" value="KDR77203.1"/>
    <property type="molecule type" value="Genomic_DNA"/>
</dbReference>
<dbReference type="InterPro" id="IPR000489">
    <property type="entry name" value="Pterin-binding_dom"/>
</dbReference>
<evidence type="ECO:0000313" key="11">
    <source>
        <dbReference type="EMBL" id="KDR77203.1"/>
    </source>
</evidence>
<keyword evidence="4" id="KW-0808">Transferase</keyword>
<reference evidence="12" key="1">
    <citation type="journal article" date="2014" name="Proc. Natl. Acad. Sci. U.S.A.">
        <title>Extensive sampling of basidiomycete genomes demonstrates inadequacy of the white-rot/brown-rot paradigm for wood decay fungi.</title>
        <authorList>
            <person name="Riley R."/>
            <person name="Salamov A.A."/>
            <person name="Brown D.W."/>
            <person name="Nagy L.G."/>
            <person name="Floudas D."/>
            <person name="Held B.W."/>
            <person name="Levasseur A."/>
            <person name="Lombard V."/>
            <person name="Morin E."/>
            <person name="Otillar R."/>
            <person name="Lindquist E.A."/>
            <person name="Sun H."/>
            <person name="LaButti K.M."/>
            <person name="Schmutz J."/>
            <person name="Jabbour D."/>
            <person name="Luo H."/>
            <person name="Baker S.E."/>
            <person name="Pisabarro A.G."/>
            <person name="Walton J.D."/>
            <person name="Blanchette R.A."/>
            <person name="Henrissat B."/>
            <person name="Martin F."/>
            <person name="Cullen D."/>
            <person name="Hibbett D.S."/>
            <person name="Grigoriev I.V."/>
        </authorList>
    </citation>
    <scope>NUCLEOTIDE SEQUENCE [LARGE SCALE GENOMIC DNA]</scope>
    <source>
        <strain evidence="12">CBS 339.88</strain>
    </source>
</reference>
<dbReference type="SUPFAM" id="SSF55083">
    <property type="entry name" value="6-hydroxymethyl-7,8-dihydropterin pyrophosphokinase, HPPK"/>
    <property type="match status" value="1"/>
</dbReference>
<dbReference type="InterPro" id="IPR035907">
    <property type="entry name" value="Hppk_sf"/>
</dbReference>
<feature type="region of interest" description="Disordered" evidence="9">
    <location>
        <begin position="305"/>
        <end position="328"/>
    </location>
</feature>
<name>A0A067TDY9_GALM3</name>
<dbReference type="Gene3D" id="3.30.1130.10">
    <property type="match status" value="2"/>
</dbReference>
<comment type="similarity">
    <text evidence="2">In the N-terminal section; belongs to the DHNA family.</text>
</comment>
<dbReference type="NCBIfam" id="TIGR01498">
    <property type="entry name" value="folK"/>
    <property type="match status" value="1"/>
</dbReference>
<dbReference type="GO" id="GO:0004150">
    <property type="term" value="F:dihydroneopterin aldolase activity"/>
    <property type="evidence" value="ECO:0007669"/>
    <property type="project" value="InterPro"/>
</dbReference>
<dbReference type="Gene3D" id="3.20.20.20">
    <property type="entry name" value="Dihydropteroate synthase-like"/>
    <property type="match status" value="1"/>
</dbReference>
<evidence type="ECO:0000313" key="12">
    <source>
        <dbReference type="Proteomes" id="UP000027222"/>
    </source>
</evidence>
<feature type="compositionally biased region" description="Basic residues" evidence="9">
    <location>
        <begin position="573"/>
        <end position="582"/>
    </location>
</feature>